<feature type="domain" description="Ribulose bisphosphate carboxylase large subunit C-terminal" evidence="6">
    <location>
        <begin position="127"/>
        <end position="404"/>
    </location>
</feature>
<comment type="catalytic activity">
    <reaction evidence="5">
        <text>5-methylsulfanyl-2,3-dioxopentyl phosphate = 2-hydroxy-5-methylsulfanyl-3-oxopent-1-enyl phosphate</text>
        <dbReference type="Rhea" id="RHEA:18769"/>
        <dbReference type="ChEBI" id="CHEBI:58828"/>
        <dbReference type="ChEBI" id="CHEBI:59505"/>
        <dbReference type="EC" id="5.3.2.5"/>
    </reaction>
</comment>
<dbReference type="NCBIfam" id="NF007095">
    <property type="entry name" value="PRK09549.1"/>
    <property type="match status" value="1"/>
</dbReference>
<dbReference type="InterPro" id="IPR017717">
    <property type="entry name" value="Diketo-Methiopentyl-P_enolase"/>
</dbReference>
<feature type="binding site" evidence="5">
    <location>
        <position position="338"/>
    </location>
    <ligand>
        <name>substrate</name>
    </ligand>
</feature>
<keyword evidence="5" id="KW-0028">Amino-acid biosynthesis</keyword>
<feature type="binding site" evidence="5">
    <location>
        <position position="176"/>
    </location>
    <ligand>
        <name>Mg(2+)</name>
        <dbReference type="ChEBI" id="CHEBI:18420"/>
    </ligand>
</feature>
<dbReference type="PANTHER" id="PTHR42704">
    <property type="entry name" value="RIBULOSE BISPHOSPHATE CARBOXYLASE"/>
    <property type="match status" value="1"/>
</dbReference>
<dbReference type="SFLD" id="SFLDG00301">
    <property type="entry name" value="RuBisCO-like_proteins"/>
    <property type="match status" value="1"/>
</dbReference>
<dbReference type="GO" id="GO:0019509">
    <property type="term" value="P:L-methionine salvage from methylthioadenosine"/>
    <property type="evidence" value="ECO:0007669"/>
    <property type="project" value="UniProtKB-UniRule"/>
</dbReference>
<feature type="binding site" evidence="5">
    <location>
        <position position="265"/>
    </location>
    <ligand>
        <name>substrate</name>
    </ligand>
</feature>
<feature type="modified residue" description="N6-carboxylysine" evidence="5">
    <location>
        <position position="174"/>
    </location>
</feature>
<dbReference type="GO" id="GO:0000287">
    <property type="term" value="F:magnesium ion binding"/>
    <property type="evidence" value="ECO:0007669"/>
    <property type="project" value="UniProtKB-UniRule"/>
</dbReference>
<accession>A0A073KFE8</accession>
<dbReference type="STRING" id="574375.AZF08_01735"/>
<comment type="function">
    <text evidence="5">Catalyzes the enolization of 2,3-diketo-5-methylthiopentyl-1-phosphate (DK-MTP-1-P) into 2-hydroxy-3-keto-5-methylthiopentenyl-1-phosphate (HK-MTPenyl-1-P).</text>
</comment>
<dbReference type="GO" id="GO:0015977">
    <property type="term" value="P:carbon fixation"/>
    <property type="evidence" value="ECO:0007669"/>
    <property type="project" value="InterPro"/>
</dbReference>
<comment type="pathway">
    <text evidence="5">Amino-acid biosynthesis; L-methionine biosynthesis via salvage pathway; L-methionine from S-methyl-5-thio-alpha-D-ribose 1-phosphate: step 3/6.</text>
</comment>
<organism evidence="7 8">
    <name type="scientific">Bacillus gaemokensis</name>
    <dbReference type="NCBI Taxonomy" id="574375"/>
    <lineage>
        <taxon>Bacteria</taxon>
        <taxon>Bacillati</taxon>
        <taxon>Bacillota</taxon>
        <taxon>Bacilli</taxon>
        <taxon>Bacillales</taxon>
        <taxon>Bacillaceae</taxon>
        <taxon>Bacillus</taxon>
        <taxon>Bacillus cereus group</taxon>
    </lineage>
</organism>
<feature type="active site" description="Proton acceptor" evidence="5">
    <location>
        <position position="99"/>
    </location>
</feature>
<dbReference type="EC" id="5.3.2.5" evidence="5"/>
<feature type="binding site" evidence="5">
    <location>
        <position position="148"/>
    </location>
    <ligand>
        <name>substrate</name>
    </ligand>
</feature>
<dbReference type="InterPro" id="IPR036376">
    <property type="entry name" value="RuBisCO_lsu_C_sf"/>
</dbReference>
<dbReference type="PANTHER" id="PTHR42704:SF17">
    <property type="entry name" value="RIBULOSE BISPHOSPHATE CARBOXYLASE LARGE CHAIN"/>
    <property type="match status" value="1"/>
</dbReference>
<dbReference type="OrthoDB" id="9770811at2"/>
<keyword evidence="4 5" id="KW-0413">Isomerase</keyword>
<dbReference type="Gene3D" id="3.20.20.110">
    <property type="entry name" value="Ribulose bisphosphate carboxylase, large subunit, C-terminal domain"/>
    <property type="match status" value="1"/>
</dbReference>
<evidence type="ECO:0000256" key="5">
    <source>
        <dbReference type="HAMAP-Rule" id="MF_01679"/>
    </source>
</evidence>
<evidence type="ECO:0000259" key="6">
    <source>
        <dbReference type="Pfam" id="PF00016"/>
    </source>
</evidence>
<keyword evidence="1 5" id="KW-0479">Metal-binding</keyword>
<keyword evidence="8" id="KW-1185">Reference proteome</keyword>
<dbReference type="Pfam" id="PF00016">
    <property type="entry name" value="RuBisCO_large"/>
    <property type="match status" value="1"/>
</dbReference>
<dbReference type="RefSeq" id="WP_033672318.1">
    <property type="nucleotide sequence ID" value="NZ_JOTM01000001.1"/>
</dbReference>
<dbReference type="CDD" id="cd08209">
    <property type="entry name" value="RLP_DK-MTP-1-P-enolase"/>
    <property type="match status" value="1"/>
</dbReference>
<dbReference type="InterPro" id="IPR033966">
    <property type="entry name" value="RuBisCO"/>
</dbReference>
<dbReference type="HAMAP" id="MF_01679">
    <property type="entry name" value="Salvage_MtnW"/>
    <property type="match status" value="1"/>
</dbReference>
<dbReference type="SUPFAM" id="SSF54966">
    <property type="entry name" value="RuBisCO, large subunit, small (N-terminal) domain"/>
    <property type="match status" value="1"/>
</dbReference>
<dbReference type="GO" id="GO:0043715">
    <property type="term" value="F:2,3-diketo-5-methylthiopentyl-1-phosphate enolase activity"/>
    <property type="evidence" value="ECO:0007669"/>
    <property type="project" value="UniProtKB-UniRule"/>
</dbReference>
<dbReference type="NCBIfam" id="TIGR03332">
    <property type="entry name" value="salvage_mtnW"/>
    <property type="match status" value="1"/>
</dbReference>
<feature type="binding site" evidence="5">
    <location>
        <begin position="360"/>
        <end position="361"/>
    </location>
    <ligand>
        <name>substrate</name>
    </ligand>
</feature>
<comment type="cofactor">
    <cofactor evidence="5">
        <name>Mg(2+)</name>
        <dbReference type="ChEBI" id="CHEBI:18420"/>
    </cofactor>
    <text evidence="5">Binds 1 Mg(2+) ion per subunit.</text>
</comment>
<reference evidence="7 8" key="1">
    <citation type="submission" date="2014-06" db="EMBL/GenBank/DDBJ databases">
        <title>Draft genome sequence of Bacillus gaemokensis JCM 15801 (MCCC 1A00707).</title>
        <authorList>
            <person name="Lai Q."/>
            <person name="Liu Y."/>
            <person name="Shao Z."/>
        </authorList>
    </citation>
    <scope>NUCLEOTIDE SEQUENCE [LARGE SCALE GENOMIC DNA]</scope>
    <source>
        <strain evidence="7 8">JCM 15801</strain>
    </source>
</reference>
<comment type="miscellaneous">
    <text evidence="5">Has no RuBP-carboxylation activity.</text>
</comment>
<dbReference type="AlphaFoldDB" id="A0A073KFE8"/>
<feature type="binding site" evidence="5">
    <location>
        <begin position="174"/>
        <end position="177"/>
    </location>
    <ligand>
        <name>substrate</name>
    </ligand>
</feature>
<proteinExistence type="inferred from homology"/>
<gene>
    <name evidence="5 7" type="primary">mtnW</name>
    <name evidence="7" type="ORF">BAGA_01665</name>
</gene>
<dbReference type="Gene3D" id="3.30.70.150">
    <property type="entry name" value="RuBisCO large subunit, N-terminal domain"/>
    <property type="match status" value="1"/>
</dbReference>
<sequence>MSGIIATYLIHDDSHDLSQRAEQIALGLTIGSWTHLPHLLQEQLKQHKGNVIHVKQLEEQEHVNTYLRKKVTRGIIKIHYPSLNFSSDLPAILTTTFGKLSLDGEIKLIDLTFSDDLKEKFPGPKFGIEGIRNLLHIPDRPLLMSIFKGMIGRNIGYLKTQLRDQAIGGVDIVKDDEILFENSLTPLTKRIHSGKEVLQSVYETYGHKTLYAVNLTGRTYDLKENAKRAAHAGADILLFNVFAYGLDVLQSLAEDEDISIPIMAHPAVSGAYASSKLYGFSSSLLLGKLLRYAGADFSLFPSSYGNVALEKEETLLITQALTEEDPSLRRSFPVPSAGIHPGFVPFILRDFGKDVVINAGGGIHGHLNGAQGGGKAFRAAIDATLQGTPLHEVDNTDLHGALQLWGNPSREVKI</sequence>
<keyword evidence="2 5" id="KW-0460">Magnesium</keyword>
<comment type="similarity">
    <text evidence="5">Belongs to the RuBisCO large chain family. Type IV subfamily.</text>
</comment>
<dbReference type="SFLD" id="SFLDS00014">
    <property type="entry name" value="RuBisCO"/>
    <property type="match status" value="1"/>
</dbReference>
<comment type="subunit">
    <text evidence="5">Homodimer.</text>
</comment>
<keyword evidence="3 5" id="KW-0486">Methionine biosynthesis</keyword>
<evidence type="ECO:0000313" key="7">
    <source>
        <dbReference type="EMBL" id="KEK25969.1"/>
    </source>
</evidence>
<dbReference type="InterPro" id="IPR000685">
    <property type="entry name" value="RuBisCO_lsu_C"/>
</dbReference>
<dbReference type="eggNOG" id="COG1850">
    <property type="taxonomic scope" value="Bacteria"/>
</dbReference>
<protein>
    <recommendedName>
        <fullName evidence="5">2,3-diketo-5-methylthiopentyl-1-phosphate enolase</fullName>
        <shortName evidence="5">DK-MTP-1-P enolase</shortName>
        <ecNumber evidence="5">5.3.2.5</ecNumber>
    </recommendedName>
    <alternativeName>
        <fullName evidence="5">RuBisCO-like protein</fullName>
        <shortName evidence="5">RLP</shortName>
    </alternativeName>
</protein>
<dbReference type="InterPro" id="IPR036422">
    <property type="entry name" value="RuBisCO_lsu_N_sf"/>
</dbReference>
<feature type="binding site" description="via carbamate group" evidence="5">
    <location>
        <position position="174"/>
    </location>
    <ligand>
        <name>Mg(2+)</name>
        <dbReference type="ChEBI" id="CHEBI:18420"/>
    </ligand>
</feature>
<dbReference type="GO" id="GO:0016984">
    <property type="term" value="F:ribulose-bisphosphate carboxylase activity"/>
    <property type="evidence" value="ECO:0007669"/>
    <property type="project" value="InterPro"/>
</dbReference>
<name>A0A073KFE8_9BACI</name>
<dbReference type="SUPFAM" id="SSF51649">
    <property type="entry name" value="RuBisCo, C-terminal domain"/>
    <property type="match status" value="1"/>
</dbReference>
<feature type="binding site" evidence="5">
    <location>
        <position position="177"/>
    </location>
    <ligand>
        <name>Mg(2+)</name>
        <dbReference type="ChEBI" id="CHEBI:18420"/>
    </ligand>
</feature>
<comment type="caution">
    <text evidence="7">The sequence shown here is derived from an EMBL/GenBank/DDBJ whole genome shotgun (WGS) entry which is preliminary data.</text>
</comment>
<dbReference type="EMBL" id="JOTM01000001">
    <property type="protein sequence ID" value="KEK25969.1"/>
    <property type="molecule type" value="Genomic_DNA"/>
</dbReference>
<dbReference type="SFLD" id="SFLDF00157">
    <property type="entry name" value="2_3-diketo-5-methylthiopentyl"/>
    <property type="match status" value="1"/>
</dbReference>
<dbReference type="UniPathway" id="UPA00904">
    <property type="reaction ID" value="UER00876"/>
</dbReference>
<evidence type="ECO:0000313" key="8">
    <source>
        <dbReference type="Proteomes" id="UP000027778"/>
    </source>
</evidence>
<evidence type="ECO:0000256" key="1">
    <source>
        <dbReference type="ARBA" id="ARBA00022723"/>
    </source>
</evidence>
<evidence type="ECO:0000256" key="2">
    <source>
        <dbReference type="ARBA" id="ARBA00022842"/>
    </source>
</evidence>
<evidence type="ECO:0000256" key="3">
    <source>
        <dbReference type="ARBA" id="ARBA00023167"/>
    </source>
</evidence>
<evidence type="ECO:0000256" key="4">
    <source>
        <dbReference type="ARBA" id="ARBA00023235"/>
    </source>
</evidence>
<dbReference type="Proteomes" id="UP000027778">
    <property type="component" value="Unassembled WGS sequence"/>
</dbReference>